<accession>A0A0T6BF48</accession>
<evidence type="ECO:0000313" key="2">
    <source>
        <dbReference type="EMBL" id="KRT85957.1"/>
    </source>
</evidence>
<keyword evidence="3" id="KW-1185">Reference proteome</keyword>
<dbReference type="OrthoDB" id="6350087at2759"/>
<evidence type="ECO:0000256" key="1">
    <source>
        <dbReference type="SAM" id="MobiDB-lite"/>
    </source>
</evidence>
<dbReference type="Proteomes" id="UP000051574">
    <property type="component" value="Unassembled WGS sequence"/>
</dbReference>
<organism evidence="2 3">
    <name type="scientific">Oryctes borbonicus</name>
    <dbReference type="NCBI Taxonomy" id="1629725"/>
    <lineage>
        <taxon>Eukaryota</taxon>
        <taxon>Metazoa</taxon>
        <taxon>Ecdysozoa</taxon>
        <taxon>Arthropoda</taxon>
        <taxon>Hexapoda</taxon>
        <taxon>Insecta</taxon>
        <taxon>Pterygota</taxon>
        <taxon>Neoptera</taxon>
        <taxon>Endopterygota</taxon>
        <taxon>Coleoptera</taxon>
        <taxon>Polyphaga</taxon>
        <taxon>Scarabaeiformia</taxon>
        <taxon>Scarabaeidae</taxon>
        <taxon>Dynastinae</taxon>
        <taxon>Oryctes</taxon>
    </lineage>
</organism>
<protein>
    <submittedName>
        <fullName evidence="2">Uncharacterized protein</fullName>
    </submittedName>
</protein>
<dbReference type="EMBL" id="LJIG01000983">
    <property type="protein sequence ID" value="KRT85957.1"/>
    <property type="molecule type" value="Genomic_DNA"/>
</dbReference>
<dbReference type="AlphaFoldDB" id="A0A0T6BF48"/>
<reference evidence="2 3" key="1">
    <citation type="submission" date="2015-09" db="EMBL/GenBank/DDBJ databases">
        <title>Draft genome of the scarab beetle Oryctes borbonicus.</title>
        <authorList>
            <person name="Meyer J.M."/>
            <person name="Markov G.V."/>
            <person name="Baskaran P."/>
            <person name="Herrmann M."/>
            <person name="Sommer R.J."/>
            <person name="Roedelsperger C."/>
        </authorList>
    </citation>
    <scope>NUCLEOTIDE SEQUENCE [LARGE SCALE GENOMIC DNA]</scope>
    <source>
        <strain evidence="2">OB123</strain>
        <tissue evidence="2">Whole animal</tissue>
    </source>
</reference>
<proteinExistence type="predicted"/>
<feature type="region of interest" description="Disordered" evidence="1">
    <location>
        <begin position="273"/>
        <end position="306"/>
    </location>
</feature>
<sequence length="411" mass="45473">MEVVPIVVSLLLRYNAAVLIARVLITNTFERDITIPIKGLFSSFLNFLNFFGKRIDCRQSIRMTSPLRKQTKSISYVLVAFLLALSSASESKSTVTLSADQYHPSPSDELLKSQHRFGKPIAESTLGNDIAVPDLQVGCGDGVFVEGTTAKPVESKLMSSLLKPKQRTKRGAPTSDRNSRSFYYTVFTPSSMSYTAVFKPQTYRLERPYYIPVWGSQTRLPIYFPPQPIFLNPEFPLDYLPLVPKPTTTTTPPPPLPVDPSILDDRFGSIDGSPVWDARPAAPTTQSKPIPTRRPNRPKTSTFPPLIHQLNPATVSPIAADLEKEFEDKDFKISDIFGPEPPPPAVPTTTAAPIPNPCAWAIINCCTAGSSTFNTACFERLGCPGPFWDRSPCESDFAKRALSYATNYFTK</sequence>
<evidence type="ECO:0000313" key="3">
    <source>
        <dbReference type="Proteomes" id="UP000051574"/>
    </source>
</evidence>
<gene>
    <name evidence="2" type="ORF">AMK59_1603</name>
</gene>
<name>A0A0T6BF48_9SCAR</name>
<comment type="caution">
    <text evidence="2">The sequence shown here is derived from an EMBL/GenBank/DDBJ whole genome shotgun (WGS) entry which is preliminary data.</text>
</comment>